<evidence type="ECO:0000313" key="3">
    <source>
        <dbReference type="EMBL" id="KAF2816706.1"/>
    </source>
</evidence>
<dbReference type="PANTHER" id="PTHR41813">
    <property type="entry name" value="REGULATOR PAB1642, PUTATIVE (AFU_ORTHOLOGUE AFUA_3G11955)-RELATED"/>
    <property type="match status" value="1"/>
</dbReference>
<proteinExistence type="predicted"/>
<gene>
    <name evidence="3 5" type="ORF">BDZ99DRAFT_142079</name>
</gene>
<feature type="compositionally biased region" description="Gly residues" evidence="1">
    <location>
        <begin position="417"/>
        <end position="428"/>
    </location>
</feature>
<dbReference type="SUPFAM" id="SSF48613">
    <property type="entry name" value="Heme oxygenase-like"/>
    <property type="match status" value="1"/>
</dbReference>
<organism evidence="3">
    <name type="scientific">Mytilinidion resinicola</name>
    <dbReference type="NCBI Taxonomy" id="574789"/>
    <lineage>
        <taxon>Eukaryota</taxon>
        <taxon>Fungi</taxon>
        <taxon>Dikarya</taxon>
        <taxon>Ascomycota</taxon>
        <taxon>Pezizomycotina</taxon>
        <taxon>Dothideomycetes</taxon>
        <taxon>Pleosporomycetidae</taxon>
        <taxon>Mytilinidiales</taxon>
        <taxon>Mytilinidiaceae</taxon>
        <taxon>Mytilinidion</taxon>
    </lineage>
</organism>
<dbReference type="Gene3D" id="1.20.910.10">
    <property type="entry name" value="Heme oxygenase-like"/>
    <property type="match status" value="1"/>
</dbReference>
<feature type="compositionally biased region" description="Polar residues" evidence="1">
    <location>
        <begin position="407"/>
        <end position="416"/>
    </location>
</feature>
<evidence type="ECO:0000313" key="4">
    <source>
        <dbReference type="Proteomes" id="UP000504636"/>
    </source>
</evidence>
<dbReference type="GO" id="GO:0006772">
    <property type="term" value="P:thiamine metabolic process"/>
    <property type="evidence" value="ECO:0007669"/>
    <property type="project" value="UniProtKB-ARBA"/>
</dbReference>
<name>A0A6A6Z6J3_9PEZI</name>
<dbReference type="EMBL" id="MU003693">
    <property type="protein sequence ID" value="KAF2816706.1"/>
    <property type="molecule type" value="Genomic_DNA"/>
</dbReference>
<feature type="domain" description="Thiaminase-2/PQQC" evidence="2">
    <location>
        <begin position="149"/>
        <end position="359"/>
    </location>
</feature>
<evidence type="ECO:0000256" key="1">
    <source>
        <dbReference type="SAM" id="MobiDB-lite"/>
    </source>
</evidence>
<dbReference type="AlphaFoldDB" id="A0A6A6Z6J3"/>
<dbReference type="OrthoDB" id="37730at2759"/>
<reference evidence="3 5" key="1">
    <citation type="journal article" date="2020" name="Stud. Mycol.">
        <title>101 Dothideomycetes genomes: a test case for predicting lifestyles and emergence of pathogens.</title>
        <authorList>
            <person name="Haridas S."/>
            <person name="Albert R."/>
            <person name="Binder M."/>
            <person name="Bloem J."/>
            <person name="Labutti K."/>
            <person name="Salamov A."/>
            <person name="Andreopoulos B."/>
            <person name="Baker S."/>
            <person name="Barry K."/>
            <person name="Bills G."/>
            <person name="Bluhm B."/>
            <person name="Cannon C."/>
            <person name="Castanera R."/>
            <person name="Culley D."/>
            <person name="Daum C."/>
            <person name="Ezra D."/>
            <person name="Gonzalez J."/>
            <person name="Henrissat B."/>
            <person name="Kuo A."/>
            <person name="Liang C."/>
            <person name="Lipzen A."/>
            <person name="Lutzoni F."/>
            <person name="Magnuson J."/>
            <person name="Mondo S."/>
            <person name="Nolan M."/>
            <person name="Ohm R."/>
            <person name="Pangilinan J."/>
            <person name="Park H.-J."/>
            <person name="Ramirez L."/>
            <person name="Alfaro M."/>
            <person name="Sun H."/>
            <person name="Tritt A."/>
            <person name="Yoshinaga Y."/>
            <person name="Zwiers L.-H."/>
            <person name="Turgeon B."/>
            <person name="Goodwin S."/>
            <person name="Spatafora J."/>
            <person name="Crous P."/>
            <person name="Grigoriev I."/>
        </authorList>
    </citation>
    <scope>NUCLEOTIDE SEQUENCE</scope>
    <source>
        <strain evidence="3 5">CBS 304.34</strain>
    </source>
</reference>
<dbReference type="CDD" id="cd19357">
    <property type="entry name" value="TenA_E_At3g16990-like"/>
    <property type="match status" value="1"/>
</dbReference>
<dbReference type="GeneID" id="54453590"/>
<dbReference type="RefSeq" id="XP_033583670.1">
    <property type="nucleotide sequence ID" value="XM_033712697.1"/>
</dbReference>
<accession>A0A6A6Z6J3</accession>
<dbReference type="Proteomes" id="UP000504636">
    <property type="component" value="Unplaced"/>
</dbReference>
<dbReference type="InterPro" id="IPR004305">
    <property type="entry name" value="Thiaminase-2/PQQC"/>
</dbReference>
<sequence>MGRHANPDIRRAFAEFQDESTPSKCNKVRCLHCGFVRAKNTTRQIEHLQECQAYLSSAEAQAHMRENPEGTPIDPSMPDTNTRAILNGTHPNPNLQVHRRGPNAKRARDGLPIMPHMPQHVAPSPLVPSLTAHLLTVCGPSFQAATQTPFLSHAGCGTLAAAPLSQWLVQDGHYARGYIRFIGQLLAKIRLPQTTSSQFHIAYRTMDLLISALNNIRREITFFEINVTKYGLALNNDPPTPITRAYLDLFLSASSSSASMLEGMVVLWGTEHCYRSAWTYAATFSGTLSTPSTDAHIVALHQSLIPNWTSPAFSKFVDATRALVDELANTTTSPNGKEEMLRCEEVFRQICWLEERFWPDVDGMGQEDDNTRLASGGGLSNLNGNGLGGSVGPLGAGIGSQGDDETPGTNGQTTFGGLNGIENGGQTS</sequence>
<dbReference type="InterPro" id="IPR016084">
    <property type="entry name" value="Haem_Oase-like_multi-hlx"/>
</dbReference>
<dbReference type="InterPro" id="IPR053261">
    <property type="entry name" value="Polyketide-peptide_reg"/>
</dbReference>
<reference evidence="5" key="3">
    <citation type="submission" date="2025-04" db="UniProtKB">
        <authorList>
            <consortium name="RefSeq"/>
        </authorList>
    </citation>
    <scope>IDENTIFICATION</scope>
    <source>
        <strain evidence="5">CBS 304.34</strain>
    </source>
</reference>
<dbReference type="Pfam" id="PF03070">
    <property type="entry name" value="TENA_THI-4"/>
    <property type="match status" value="1"/>
</dbReference>
<evidence type="ECO:0000259" key="2">
    <source>
        <dbReference type="Pfam" id="PF03070"/>
    </source>
</evidence>
<protein>
    <submittedName>
        <fullName evidence="3 5">Heme oxygenase-like protein</fullName>
    </submittedName>
</protein>
<feature type="region of interest" description="Disordered" evidence="1">
    <location>
        <begin position="392"/>
        <end position="428"/>
    </location>
</feature>
<dbReference type="PANTHER" id="PTHR41813:SF2">
    <property type="entry name" value="REGULATOR PAB1642, PUTATIVE (AFU_ORTHOLOGUE AFUA_3G11955)-RELATED"/>
    <property type="match status" value="1"/>
</dbReference>
<evidence type="ECO:0000313" key="5">
    <source>
        <dbReference type="RefSeq" id="XP_033583670.1"/>
    </source>
</evidence>
<reference evidence="5" key="2">
    <citation type="submission" date="2020-04" db="EMBL/GenBank/DDBJ databases">
        <authorList>
            <consortium name="NCBI Genome Project"/>
        </authorList>
    </citation>
    <scope>NUCLEOTIDE SEQUENCE</scope>
    <source>
        <strain evidence="5">CBS 304.34</strain>
    </source>
</reference>
<keyword evidence="4" id="KW-1185">Reference proteome</keyword>